<sequence length="673" mass="76742">MSSAQPIKITSACLHCRSKKLKCDTNLLTCANCEKAGTVCVAVDPKSGRHYERRYLSELQEKVASLRRRLREQSQQEAPVEHPNLVVLDRNSRLPDDFSDESVKSSPNTSDGSLFSLGNLVALALATHFPSNSRFNVDTRQEPPPESAPVQKLDLPPLSVTCRLADLYFDLGFHKVSPFMRRKEVYQQIERLYDNRAVGTSRIQQRNDMFQLFMILAVATSLVRQTQPSVSPFAYYSSAIQYVDILSEPPCDAQIQNTMLLLVFSHLNDISIGSKWKLARQAMRICIQLGYHKKPVQALDPVTEQVQRRLFWCCYVQERFSACNLGRPIIISDSEITAQVRRRILWLPCLLTELWYMQMPEEICLDEIRHLPTSKSGVRSEVSVLIRQAALRRISAKVRSTLYNPNQTTTNQEAATKEALATGLAQELEEWRSLYEEKSTDASSSCLFDTVEYLNINLYRERLFIYTSLAFPSGQNRMQFIPDIRHLGYCLDAAVHIVHEYQTLLDRKIDLPIWTHVQDVLRSGFTLLYCGIYIPLFLLQPGQGELTEMGPESAIIIQGMDNCKRMLQNLSRKWLAVTPHLLAFDRLSDEVKRLSRVPKPPVPSAARNEIPVTNSYLHSDIVPLDGQLTFWNVPLDVSSWDAMLDGDIDMQAVFGNDFDAFNENDRGRADNWE</sequence>
<evidence type="ECO:0000313" key="2">
    <source>
        <dbReference type="Proteomes" id="UP001065298"/>
    </source>
</evidence>
<keyword evidence="2" id="KW-1185">Reference proteome</keyword>
<protein>
    <submittedName>
        <fullName evidence="1">Zn(2)-C6 fungal-type domain-containing protein</fullName>
    </submittedName>
</protein>
<dbReference type="EMBL" id="CM046509">
    <property type="protein sequence ID" value="KAI8663375.1"/>
    <property type="molecule type" value="Genomic_DNA"/>
</dbReference>
<organism evidence="1 2">
    <name type="scientific">Fusarium keratoplasticum</name>
    <dbReference type="NCBI Taxonomy" id="1328300"/>
    <lineage>
        <taxon>Eukaryota</taxon>
        <taxon>Fungi</taxon>
        <taxon>Dikarya</taxon>
        <taxon>Ascomycota</taxon>
        <taxon>Pezizomycotina</taxon>
        <taxon>Sordariomycetes</taxon>
        <taxon>Hypocreomycetidae</taxon>
        <taxon>Hypocreales</taxon>
        <taxon>Nectriaceae</taxon>
        <taxon>Fusarium</taxon>
        <taxon>Fusarium solani species complex</taxon>
    </lineage>
</organism>
<gene>
    <name evidence="1" type="ORF">NCS57_00938200</name>
</gene>
<dbReference type="Proteomes" id="UP001065298">
    <property type="component" value="Chromosome 7"/>
</dbReference>
<name>A0ACC0QQC2_9HYPO</name>
<proteinExistence type="predicted"/>
<comment type="caution">
    <text evidence="1">The sequence shown here is derived from an EMBL/GenBank/DDBJ whole genome shotgun (WGS) entry which is preliminary data.</text>
</comment>
<accession>A0ACC0QQC2</accession>
<reference evidence="1" key="1">
    <citation type="submission" date="2022-06" db="EMBL/GenBank/DDBJ databases">
        <title>Fusarium solani species complex genomes reveal bases of compartmentalisation and animal pathogenesis.</title>
        <authorList>
            <person name="Tsai I.J."/>
        </authorList>
    </citation>
    <scope>NUCLEOTIDE SEQUENCE</scope>
    <source>
        <strain evidence="1">Fu6.1</strain>
    </source>
</reference>
<evidence type="ECO:0000313" key="1">
    <source>
        <dbReference type="EMBL" id="KAI8663375.1"/>
    </source>
</evidence>